<protein>
    <recommendedName>
        <fullName evidence="9">alpha-1,2-Mannosidase</fullName>
        <ecNumber evidence="9">3.2.1.-</ecNumber>
    </recommendedName>
</protein>
<evidence type="ECO:0000256" key="6">
    <source>
        <dbReference type="PIRSR" id="PIRSR601382-1"/>
    </source>
</evidence>
<dbReference type="PANTHER" id="PTHR11742">
    <property type="entry name" value="MANNOSYL-OLIGOSACCHARIDE ALPHA-1,2-MANNOSIDASE-RELATED"/>
    <property type="match status" value="1"/>
</dbReference>
<comment type="cofactor">
    <cofactor evidence="1 7">
        <name>Ca(2+)</name>
        <dbReference type="ChEBI" id="CHEBI:29108"/>
    </cofactor>
</comment>
<keyword evidence="7" id="KW-0479">Metal-binding</keyword>
<feature type="binding site" evidence="7">
    <location>
        <position position="863"/>
    </location>
    <ligand>
        <name>Ca(2+)</name>
        <dbReference type="ChEBI" id="CHEBI:29108"/>
    </ligand>
</feature>
<evidence type="ECO:0000256" key="5">
    <source>
        <dbReference type="ARBA" id="ARBA00023157"/>
    </source>
</evidence>
<feature type="active site" evidence="6">
    <location>
        <position position="777"/>
    </location>
</feature>
<dbReference type="GO" id="GO:0005783">
    <property type="term" value="C:endoplasmic reticulum"/>
    <property type="evidence" value="ECO:0007669"/>
    <property type="project" value="TreeGrafter"/>
</dbReference>
<dbReference type="PANTHER" id="PTHR11742:SF103">
    <property type="entry name" value="ENDOPLASMIC RETICULUM MANNOSIDASE MNL2-RELATED"/>
    <property type="match status" value="1"/>
</dbReference>
<keyword evidence="5 8" id="KW-1015">Disulfide bond</keyword>
<keyword evidence="11" id="KW-0472">Membrane</keyword>
<comment type="pathway">
    <text evidence="2">Protein modification; protein glycosylation.</text>
</comment>
<dbReference type="EMBL" id="KN847322">
    <property type="protein sequence ID" value="KIW50586.1"/>
    <property type="molecule type" value="Genomic_DNA"/>
</dbReference>
<feature type="active site" evidence="6">
    <location>
        <position position="516"/>
    </location>
</feature>
<dbReference type="EC" id="3.2.1.-" evidence="9"/>
<feature type="region of interest" description="Disordered" evidence="10">
    <location>
        <begin position="700"/>
        <end position="721"/>
    </location>
</feature>
<sequence>MFRIRRYRIFLVVAILSVITVYHLSRVNHWDGTTLEGLIGYKPDAGKRIPGAQIPPAHVQPESVPDTPIYPAVNPSPAAPVGISSAAHAPDTTSTSSTAPDSKPTVTGEEFLAIQPSFDEEFGEHGQGRYEVKPRPPGLGKAVWRPQTEHFPVPSQSLITLPTGQPQSLPVIQHTFGWESPSKKADRKRKQTAIREAFKHAWNGYKNHSMGHDELRPISKKSADPFNGWGATLVDALDTLWIMGLRTEFEEAVSAVSQINFKTSARKDIPLFETTIRYLGGLVAAYDISSGKYPILLEKAIQLADILLGAFDTPNRMPIGYYNWAPSYASQPHRAGAHTVMSELGSLAMEFTRLAQITKEQKYYDAIARVTDALETWQMQTEIPGLWPLRLDASGCKKPEVVRTAASDGLAIPFLSDKPGEDEEPAVNPLGEAKAKDPSLPGLGESNVLSKRQAADSVDPVKEPAKAEFKPTLDKPVLVTNDEWEEDYASVDCAPQGLDYEPHSTIHTYGIGAMADSTYEYFPKMFALLGGLNTQYKSMYLDSMDAVRQELLFRPMTKENHDILFTSRQTIAPKATEPSRKKMSIYEGTHLGCFAGGMFALGAKMFGISGDMSIAEKLTDGCVWAYGSTPIGVMPEDFELVPCDSLNSCTWNETKWHNALDPYRGERIRAVEEYNLNQQRLHEEAVTGLDSLADQDAAEVVSDPSMKKRDVAPNVDKGKPTKTFITDEVEEEAIPPPPYVPRVPLSHEKYVAARILEERLPPGYIKIRQSDYRLRPEAIESVFIMHRITGDETWREKGWTMFDAVDKATKTDVAHAAVKDVTSQLGEQQDTMESFWLAETLKYYYLLFSEPDLVSLDDYVLNTEAHPFKRPK</sequence>
<feature type="active site" description="Proton donor" evidence="6">
    <location>
        <position position="273"/>
    </location>
</feature>
<proteinExistence type="inferred from homology"/>
<comment type="similarity">
    <text evidence="3 9">Belongs to the glycosyl hydrolase 47 family.</text>
</comment>
<feature type="compositionally biased region" description="Low complexity" evidence="10">
    <location>
        <begin position="84"/>
        <end position="102"/>
    </location>
</feature>
<feature type="active site" description="Proton donor" evidence="6">
    <location>
        <position position="636"/>
    </location>
</feature>
<evidence type="ECO:0000313" key="13">
    <source>
        <dbReference type="Proteomes" id="UP000054342"/>
    </source>
</evidence>
<keyword evidence="9" id="KW-0326">Glycosidase</keyword>
<dbReference type="GO" id="GO:0004571">
    <property type="term" value="F:mannosyl-oligosaccharide 1,2-alpha-mannosidase activity"/>
    <property type="evidence" value="ECO:0007669"/>
    <property type="project" value="InterPro"/>
</dbReference>
<dbReference type="GO" id="GO:0005509">
    <property type="term" value="F:calcium ion binding"/>
    <property type="evidence" value="ECO:0007669"/>
    <property type="project" value="InterPro"/>
</dbReference>
<dbReference type="GO" id="GO:0005975">
    <property type="term" value="P:carbohydrate metabolic process"/>
    <property type="evidence" value="ECO:0007669"/>
    <property type="project" value="InterPro"/>
</dbReference>
<evidence type="ECO:0000256" key="8">
    <source>
        <dbReference type="PIRSR" id="PIRSR601382-3"/>
    </source>
</evidence>
<dbReference type="InterPro" id="IPR001382">
    <property type="entry name" value="Glyco_hydro_47"/>
</dbReference>
<keyword evidence="7" id="KW-0106">Calcium</keyword>
<dbReference type="GO" id="GO:0016020">
    <property type="term" value="C:membrane"/>
    <property type="evidence" value="ECO:0007669"/>
    <property type="project" value="InterPro"/>
</dbReference>
<dbReference type="Gene3D" id="1.50.10.10">
    <property type="match status" value="3"/>
</dbReference>
<feature type="region of interest" description="Disordered" evidence="10">
    <location>
        <begin position="55"/>
        <end position="106"/>
    </location>
</feature>
<dbReference type="UniPathway" id="UPA00378"/>
<dbReference type="Pfam" id="PF01532">
    <property type="entry name" value="Glyco_hydro_47"/>
    <property type="match status" value="1"/>
</dbReference>
<evidence type="ECO:0000256" key="2">
    <source>
        <dbReference type="ARBA" id="ARBA00004922"/>
    </source>
</evidence>
<evidence type="ECO:0000256" key="1">
    <source>
        <dbReference type="ARBA" id="ARBA00001913"/>
    </source>
</evidence>
<dbReference type="SUPFAM" id="SSF48225">
    <property type="entry name" value="Seven-hairpin glycosidases"/>
    <property type="match status" value="1"/>
</dbReference>
<dbReference type="STRING" id="348802.A0A0D2BEH4"/>
<dbReference type="GeneID" id="25331290"/>
<dbReference type="InterPro" id="IPR050749">
    <property type="entry name" value="Glycosyl_Hydrolase_47"/>
</dbReference>
<feature type="transmembrane region" description="Helical" evidence="11">
    <location>
        <begin position="7"/>
        <end position="25"/>
    </location>
</feature>
<keyword evidence="11" id="KW-0812">Transmembrane</keyword>
<keyword evidence="13" id="KW-1185">Reference proteome</keyword>
<feature type="compositionally biased region" description="Basic and acidic residues" evidence="10">
    <location>
        <begin position="705"/>
        <end position="719"/>
    </location>
</feature>
<name>A0A0D2BEH4_9EURO</name>
<evidence type="ECO:0000256" key="10">
    <source>
        <dbReference type="SAM" id="MobiDB-lite"/>
    </source>
</evidence>
<accession>A0A0D2BEH4</accession>
<reference evidence="12 13" key="1">
    <citation type="submission" date="2015-01" db="EMBL/GenBank/DDBJ databases">
        <title>The Genome Sequence of Exophiala xenobiotica CBS118157.</title>
        <authorList>
            <consortium name="The Broad Institute Genomics Platform"/>
            <person name="Cuomo C."/>
            <person name="de Hoog S."/>
            <person name="Gorbushina A."/>
            <person name="Stielow B."/>
            <person name="Teixiera M."/>
            <person name="Abouelleil A."/>
            <person name="Chapman S.B."/>
            <person name="Priest M."/>
            <person name="Young S.K."/>
            <person name="Wortman J."/>
            <person name="Nusbaum C."/>
            <person name="Birren B."/>
        </authorList>
    </citation>
    <scope>NUCLEOTIDE SEQUENCE [LARGE SCALE GENOMIC DNA]</scope>
    <source>
        <strain evidence="12 13">CBS 118157</strain>
    </source>
</reference>
<dbReference type="AlphaFoldDB" id="A0A0D2BEH4"/>
<dbReference type="PRINTS" id="PR00747">
    <property type="entry name" value="GLYHDRLASE47"/>
</dbReference>
<dbReference type="InterPro" id="IPR036026">
    <property type="entry name" value="Seven-hairpin_glycosidases"/>
</dbReference>
<organism evidence="12 13">
    <name type="scientific">Exophiala xenobiotica</name>
    <dbReference type="NCBI Taxonomy" id="348802"/>
    <lineage>
        <taxon>Eukaryota</taxon>
        <taxon>Fungi</taxon>
        <taxon>Dikarya</taxon>
        <taxon>Ascomycota</taxon>
        <taxon>Pezizomycotina</taxon>
        <taxon>Eurotiomycetes</taxon>
        <taxon>Chaetothyriomycetidae</taxon>
        <taxon>Chaetothyriales</taxon>
        <taxon>Herpotrichiellaceae</taxon>
        <taxon>Exophiala</taxon>
    </lineage>
</organism>
<keyword evidence="11" id="KW-1133">Transmembrane helix</keyword>
<evidence type="ECO:0000313" key="12">
    <source>
        <dbReference type="EMBL" id="KIW50586.1"/>
    </source>
</evidence>
<evidence type="ECO:0000256" key="11">
    <source>
        <dbReference type="SAM" id="Phobius"/>
    </source>
</evidence>
<dbReference type="RefSeq" id="XP_013311171.1">
    <property type="nucleotide sequence ID" value="XM_013455717.1"/>
</dbReference>
<feature type="region of interest" description="Disordered" evidence="10">
    <location>
        <begin position="415"/>
        <end position="467"/>
    </location>
</feature>
<evidence type="ECO:0000256" key="7">
    <source>
        <dbReference type="PIRSR" id="PIRSR601382-2"/>
    </source>
</evidence>
<evidence type="ECO:0000256" key="3">
    <source>
        <dbReference type="ARBA" id="ARBA00007658"/>
    </source>
</evidence>
<keyword evidence="4 9" id="KW-0378">Hydrolase</keyword>
<evidence type="ECO:0000256" key="9">
    <source>
        <dbReference type="RuleBase" id="RU361193"/>
    </source>
</evidence>
<feature type="disulfide bond" evidence="8">
    <location>
        <begin position="593"/>
        <end position="622"/>
    </location>
</feature>
<dbReference type="Proteomes" id="UP000054342">
    <property type="component" value="Unassembled WGS sequence"/>
</dbReference>
<dbReference type="InterPro" id="IPR012341">
    <property type="entry name" value="6hp_glycosidase-like_sf"/>
</dbReference>
<gene>
    <name evidence="12" type="ORF">PV05_09382</name>
</gene>
<dbReference type="OrthoDB" id="10052040at2759"/>
<dbReference type="GO" id="GO:0036503">
    <property type="term" value="P:ERAD pathway"/>
    <property type="evidence" value="ECO:0007669"/>
    <property type="project" value="UniProtKB-ARBA"/>
</dbReference>
<evidence type="ECO:0000256" key="4">
    <source>
        <dbReference type="ARBA" id="ARBA00022801"/>
    </source>
</evidence>